<name>A0A564MTD4_9ENTR</name>
<keyword evidence="3" id="KW-0560">Oxidoreductase</keyword>
<protein>
    <submittedName>
        <fullName evidence="6">L-galactonate-5-dehydrogenase</fullName>
    </submittedName>
</protein>
<sequence>MKTLICHNPGSIEYIERPVPVPENDEVLLKIKAVGICGTDIHAFAGRQPFFSYPRVLGHEICGEAISTGKECSNIKSGQRYSVIPCIPCNQCAACKEGKTNCCEHVSLYGVHQDGGFSEYLAVHEKNLVELPEQLSDSAGALVECFAIGAHAVRRAEIQPAQNILVIGAGPIGLATSAIAKAKGARVVVADIDAKRRQLVSQNIGIESLDPTAEDFISELRRLFNGELACTVLDATGNKSSMSNDINLIRHGGKVVFIGLYIGELIMDDPTFHKKETTLISSRNATREDFECVIQLMSAGLINEDMMKNTEFDFFTIGNDYQKNVVENKEMVKGVINF</sequence>
<dbReference type="SMART" id="SM00829">
    <property type="entry name" value="PKS_ER"/>
    <property type="match status" value="1"/>
</dbReference>
<reference evidence="6 7" key="1">
    <citation type="submission" date="2019-07" db="EMBL/GenBank/DDBJ databases">
        <authorList>
            <person name="Brisse S."/>
            <person name="Rodrigues C."/>
            <person name="Thorpe H."/>
        </authorList>
    </citation>
    <scope>NUCLEOTIDE SEQUENCE [LARGE SCALE GENOMIC DNA]</scope>
    <source>
        <strain evidence="6">SB6422</strain>
    </source>
</reference>
<dbReference type="InterPro" id="IPR050129">
    <property type="entry name" value="Zn_alcohol_dh"/>
</dbReference>
<comment type="similarity">
    <text evidence="4">Belongs to the zinc-containing alcohol dehydrogenase family.</text>
</comment>
<dbReference type="PANTHER" id="PTHR43401">
    <property type="entry name" value="L-THREONINE 3-DEHYDROGENASE"/>
    <property type="match status" value="1"/>
</dbReference>
<dbReference type="Gene3D" id="3.40.50.720">
    <property type="entry name" value="NAD(P)-binding Rossmann-like Domain"/>
    <property type="match status" value="1"/>
</dbReference>
<evidence type="ECO:0000256" key="3">
    <source>
        <dbReference type="ARBA" id="ARBA00023002"/>
    </source>
</evidence>
<evidence type="ECO:0000256" key="4">
    <source>
        <dbReference type="RuleBase" id="RU361277"/>
    </source>
</evidence>
<accession>A0A564MTD4</accession>
<dbReference type="Pfam" id="PF00107">
    <property type="entry name" value="ADH_zinc_N"/>
    <property type="match status" value="1"/>
</dbReference>
<dbReference type="GO" id="GO:0016616">
    <property type="term" value="F:oxidoreductase activity, acting on the CH-OH group of donors, NAD or NADP as acceptor"/>
    <property type="evidence" value="ECO:0007669"/>
    <property type="project" value="UniProtKB-ARBA"/>
</dbReference>
<evidence type="ECO:0000259" key="5">
    <source>
        <dbReference type="SMART" id="SM00829"/>
    </source>
</evidence>
<evidence type="ECO:0000256" key="2">
    <source>
        <dbReference type="ARBA" id="ARBA00022833"/>
    </source>
</evidence>
<dbReference type="InterPro" id="IPR013149">
    <property type="entry name" value="ADH-like_C"/>
</dbReference>
<dbReference type="EMBL" id="CABGGW010000049">
    <property type="protein sequence ID" value="VUS96992.1"/>
    <property type="molecule type" value="Genomic_DNA"/>
</dbReference>
<dbReference type="PANTHER" id="PTHR43401:SF3">
    <property type="entry name" value="L-GALACTONATE-5-DEHYDROGENASE"/>
    <property type="match status" value="1"/>
</dbReference>
<dbReference type="InterPro" id="IPR036291">
    <property type="entry name" value="NAD(P)-bd_dom_sf"/>
</dbReference>
<dbReference type="InterPro" id="IPR020843">
    <property type="entry name" value="ER"/>
</dbReference>
<evidence type="ECO:0000313" key="7">
    <source>
        <dbReference type="Proteomes" id="UP000317374"/>
    </source>
</evidence>
<dbReference type="InterPro" id="IPR002328">
    <property type="entry name" value="ADH_Zn_CS"/>
</dbReference>
<dbReference type="Pfam" id="PF08240">
    <property type="entry name" value="ADH_N"/>
    <property type="match status" value="1"/>
</dbReference>
<evidence type="ECO:0000313" key="6">
    <source>
        <dbReference type="EMBL" id="VUS96992.1"/>
    </source>
</evidence>
<comment type="cofactor">
    <cofactor evidence="4">
        <name>Zn(2+)</name>
        <dbReference type="ChEBI" id="CHEBI:29105"/>
    </cofactor>
</comment>
<dbReference type="Gene3D" id="3.90.180.10">
    <property type="entry name" value="Medium-chain alcohol dehydrogenases, catalytic domain"/>
    <property type="match status" value="1"/>
</dbReference>
<dbReference type="InterPro" id="IPR011032">
    <property type="entry name" value="GroES-like_sf"/>
</dbReference>
<gene>
    <name evidence="6" type="primary">lgoD_1</name>
    <name evidence="6" type="ORF">SB6422_03222</name>
</gene>
<organism evidence="6 7">
    <name type="scientific">Klebsiella huaxiensis</name>
    <dbReference type="NCBI Taxonomy" id="2153354"/>
    <lineage>
        <taxon>Bacteria</taxon>
        <taxon>Pseudomonadati</taxon>
        <taxon>Pseudomonadota</taxon>
        <taxon>Gammaproteobacteria</taxon>
        <taxon>Enterobacterales</taxon>
        <taxon>Enterobacteriaceae</taxon>
        <taxon>Klebsiella/Raoultella group</taxon>
        <taxon>Klebsiella</taxon>
    </lineage>
</organism>
<keyword evidence="1 4" id="KW-0479">Metal-binding</keyword>
<dbReference type="RefSeq" id="WP_142514379.1">
    <property type="nucleotide sequence ID" value="NZ_CABGGW010000049.1"/>
</dbReference>
<dbReference type="SUPFAM" id="SSF51735">
    <property type="entry name" value="NAD(P)-binding Rossmann-fold domains"/>
    <property type="match status" value="1"/>
</dbReference>
<evidence type="ECO:0000256" key="1">
    <source>
        <dbReference type="ARBA" id="ARBA00022723"/>
    </source>
</evidence>
<dbReference type="AlphaFoldDB" id="A0A564MTD4"/>
<dbReference type="OrthoDB" id="9773078at2"/>
<dbReference type="SUPFAM" id="SSF50129">
    <property type="entry name" value="GroES-like"/>
    <property type="match status" value="1"/>
</dbReference>
<feature type="domain" description="Enoyl reductase (ER)" evidence="5">
    <location>
        <begin position="7"/>
        <end position="302"/>
    </location>
</feature>
<dbReference type="InterPro" id="IPR013154">
    <property type="entry name" value="ADH-like_N"/>
</dbReference>
<proteinExistence type="inferred from homology"/>
<dbReference type="PROSITE" id="PS00059">
    <property type="entry name" value="ADH_ZINC"/>
    <property type="match status" value="1"/>
</dbReference>
<dbReference type="CDD" id="cd08261">
    <property type="entry name" value="Zn_ADH7"/>
    <property type="match status" value="1"/>
</dbReference>
<keyword evidence="2 4" id="KW-0862">Zinc</keyword>
<dbReference type="Proteomes" id="UP000317374">
    <property type="component" value="Unassembled WGS sequence"/>
</dbReference>
<dbReference type="GO" id="GO:0008270">
    <property type="term" value="F:zinc ion binding"/>
    <property type="evidence" value="ECO:0007669"/>
    <property type="project" value="InterPro"/>
</dbReference>